<name>A0ABY5SKH9_9BACL</name>
<accession>A0ABY5SKH9</accession>
<dbReference type="RefSeq" id="WP_258389228.1">
    <property type="nucleotide sequence ID" value="NZ_CP091430.1"/>
</dbReference>
<reference evidence="2" key="1">
    <citation type="submission" date="2022-01" db="EMBL/GenBank/DDBJ databases">
        <title>Paenibacillus spongiae sp. nov., isolated from marine sponge.</title>
        <authorList>
            <person name="Li Z."/>
            <person name="Zhang M."/>
        </authorList>
    </citation>
    <scope>NUCLEOTIDE SEQUENCE</scope>
    <source>
        <strain evidence="2">PHS-Z3</strain>
    </source>
</reference>
<keyword evidence="3" id="KW-1185">Reference proteome</keyword>
<dbReference type="InterPro" id="IPR004360">
    <property type="entry name" value="Glyas_Fos-R_dOase_dom"/>
</dbReference>
<sequence>MDPTKSPIDNAVDSVFIHVSDLRRSAEWYSMVMGLPLLEERLNGGNVYWMMLQGGTGIILDDNRSNTSETPHVRYMYPTSDIEQAHRHLDNLGVLSLTPIDRPHSGLAFFRFSDPDGNSLMVTQSDYVSDVVEKLEETDSPIKNRICGVFLNVTDMNRAIRYHSEVLRLPYHEVGSGQENSIYDLQMKRGSGVLLDDNRFRQGDDYETLFMLATPDVDGSKAYLEANGVPVFTDIERHGSELAFFTVKDPDGNVIMICSEME</sequence>
<evidence type="ECO:0000313" key="3">
    <source>
        <dbReference type="Proteomes" id="UP001057877"/>
    </source>
</evidence>
<dbReference type="SUPFAM" id="SSF54593">
    <property type="entry name" value="Glyoxalase/Bleomycin resistance protein/Dihydroxybiphenyl dioxygenase"/>
    <property type="match status" value="2"/>
</dbReference>
<proteinExistence type="predicted"/>
<dbReference type="PANTHER" id="PTHR33993">
    <property type="entry name" value="GLYOXALASE-RELATED"/>
    <property type="match status" value="1"/>
</dbReference>
<dbReference type="InterPro" id="IPR052164">
    <property type="entry name" value="Anthracycline_SecMetBiosynth"/>
</dbReference>
<dbReference type="EMBL" id="CP091430">
    <property type="protein sequence ID" value="UVI33175.1"/>
    <property type="molecule type" value="Genomic_DNA"/>
</dbReference>
<dbReference type="Pfam" id="PF00903">
    <property type="entry name" value="Glyoxalase"/>
    <property type="match status" value="2"/>
</dbReference>
<dbReference type="CDD" id="cd06587">
    <property type="entry name" value="VOC"/>
    <property type="match status" value="1"/>
</dbReference>
<feature type="domain" description="VOC" evidence="1">
    <location>
        <begin position="11"/>
        <end position="125"/>
    </location>
</feature>
<evidence type="ECO:0000259" key="1">
    <source>
        <dbReference type="PROSITE" id="PS51819"/>
    </source>
</evidence>
<gene>
    <name evidence="2" type="ORF">L1F29_15620</name>
</gene>
<dbReference type="Proteomes" id="UP001057877">
    <property type="component" value="Chromosome"/>
</dbReference>
<dbReference type="PROSITE" id="PS51819">
    <property type="entry name" value="VOC"/>
    <property type="match status" value="2"/>
</dbReference>
<protein>
    <submittedName>
        <fullName evidence="2">VOC family protein</fullName>
    </submittedName>
</protein>
<dbReference type="Gene3D" id="3.10.180.10">
    <property type="entry name" value="2,3-Dihydroxybiphenyl 1,2-Dioxygenase, domain 1"/>
    <property type="match status" value="2"/>
</dbReference>
<evidence type="ECO:0000313" key="2">
    <source>
        <dbReference type="EMBL" id="UVI33175.1"/>
    </source>
</evidence>
<organism evidence="2 3">
    <name type="scientific">Paenibacillus spongiae</name>
    <dbReference type="NCBI Taxonomy" id="2909671"/>
    <lineage>
        <taxon>Bacteria</taxon>
        <taxon>Bacillati</taxon>
        <taxon>Bacillota</taxon>
        <taxon>Bacilli</taxon>
        <taxon>Bacillales</taxon>
        <taxon>Paenibacillaceae</taxon>
        <taxon>Paenibacillus</taxon>
    </lineage>
</organism>
<dbReference type="InterPro" id="IPR029068">
    <property type="entry name" value="Glyas_Bleomycin-R_OHBP_Dase"/>
</dbReference>
<dbReference type="InterPro" id="IPR037523">
    <property type="entry name" value="VOC_core"/>
</dbReference>
<feature type="domain" description="VOC" evidence="1">
    <location>
        <begin position="145"/>
        <end position="260"/>
    </location>
</feature>